<organism evidence="1 2">
    <name type="scientific">Zooshikella ganghwensis</name>
    <dbReference type="NCBI Taxonomy" id="202772"/>
    <lineage>
        <taxon>Bacteria</taxon>
        <taxon>Pseudomonadati</taxon>
        <taxon>Pseudomonadota</taxon>
        <taxon>Gammaproteobacteria</taxon>
        <taxon>Oceanospirillales</taxon>
        <taxon>Zooshikellaceae</taxon>
        <taxon>Zooshikella</taxon>
    </lineage>
</organism>
<name>A0A4P9VN06_9GAMM</name>
<reference evidence="1 2" key="1">
    <citation type="submission" date="2017-04" db="EMBL/GenBank/DDBJ databases">
        <title>Draft genome sequence of Zooshikella ganghwensis VG4 isolated from Red Sea sediments.</title>
        <authorList>
            <person name="Rehman Z."/>
            <person name="Alam I."/>
            <person name="Kamau A."/>
            <person name="Bajic V."/>
            <person name="Leiknes T."/>
        </authorList>
    </citation>
    <scope>NUCLEOTIDE SEQUENCE [LARGE SCALE GENOMIC DNA]</scope>
    <source>
        <strain evidence="1 2">VG4</strain>
    </source>
</reference>
<sequence length="489" mass="55240">MKICNQLIFQCFWVVKKEPHPSAFPSENSFNIAHDESLGDYWVNKTPFEEQDFLTQGPGRFQEPRTVWSDSIIRQYNKLSELGIKEVRFWADGLTPERNGGAPFHTDTQLSTIAKQCPNIVPMYWVSRTKHYERGFIDKLKNAGFKKVIFSTNKADTSPYDFPDATKTNTMYSNKWSSSYLWCSVTSSPKQGKSSTGYADYWSFSKVVHEANLFWNANQQNLPNFWAFTSQYGVDISRLTSISPNIYGGEHYKIFPVLNYNADLIGNENDWALPGPGFDFSQVIMQGSEPAASFASVIQTLPENEPNSLVLSASGTATTTQVIDGSASSILLVLSSAWEGPDQDASMTAYMQRIKDMYRNYYTTDDGRDGGKIAYLTINYSDGTRYEEPIRFGNDIYLHKTNDMTRIAYGARDILHVPAGPMQSNAAYIWEIVNPNPCKKINSVTLWLNDGRYEPEIDTGDYYRPGNITTELKLALFSIAGRSVKGRCE</sequence>
<evidence type="ECO:0000313" key="2">
    <source>
        <dbReference type="Proteomes" id="UP000257039"/>
    </source>
</evidence>
<proteinExistence type="predicted"/>
<protein>
    <submittedName>
        <fullName evidence="1">Uncharacterized protein</fullName>
    </submittedName>
</protein>
<dbReference type="RefSeq" id="WP_094787037.1">
    <property type="nucleotide sequence ID" value="NZ_NDXW01000001.1"/>
</dbReference>
<accession>A0A4P9VN06</accession>
<dbReference type="Proteomes" id="UP000257039">
    <property type="component" value="Unassembled WGS sequence"/>
</dbReference>
<keyword evidence="2" id="KW-1185">Reference proteome</keyword>
<dbReference type="Gene3D" id="3.20.20.80">
    <property type="entry name" value="Glycosidases"/>
    <property type="match status" value="1"/>
</dbReference>
<gene>
    <name evidence="1" type="ORF">B9G39_10220</name>
</gene>
<evidence type="ECO:0000313" key="1">
    <source>
        <dbReference type="EMBL" id="RDH43787.1"/>
    </source>
</evidence>
<comment type="caution">
    <text evidence="1">The sequence shown here is derived from an EMBL/GenBank/DDBJ whole genome shotgun (WGS) entry which is preliminary data.</text>
</comment>
<dbReference type="AlphaFoldDB" id="A0A4P9VN06"/>
<dbReference type="EMBL" id="NDXW01000001">
    <property type="protein sequence ID" value="RDH43787.1"/>
    <property type="molecule type" value="Genomic_DNA"/>
</dbReference>